<evidence type="ECO:0000256" key="7">
    <source>
        <dbReference type="ARBA" id="ARBA00022842"/>
    </source>
</evidence>
<dbReference type="AlphaFoldDB" id="A0A259TVA9"/>
<feature type="region of interest" description="Disordered" evidence="10">
    <location>
        <begin position="305"/>
        <end position="338"/>
    </location>
</feature>
<reference evidence="12 13" key="1">
    <citation type="submission" date="2016-11" db="EMBL/GenBank/DDBJ databases">
        <title>Study of marine rhodopsin-containing bacteria.</title>
        <authorList>
            <person name="Yoshizawa S."/>
            <person name="Kumagai Y."/>
            <person name="Kogure K."/>
        </authorList>
    </citation>
    <scope>NUCLEOTIDE SEQUENCE [LARGE SCALE GENOMIC DNA]</scope>
    <source>
        <strain evidence="12 13">SG-29</strain>
    </source>
</reference>
<keyword evidence="6 9" id="KW-0479">Metal-binding</keyword>
<dbReference type="Gene3D" id="3.20.20.20">
    <property type="entry name" value="Dihydropteroate synthase-like"/>
    <property type="match status" value="1"/>
</dbReference>
<dbReference type="GO" id="GO:0046656">
    <property type="term" value="P:folic acid biosynthetic process"/>
    <property type="evidence" value="ECO:0007669"/>
    <property type="project" value="UniProtKB-KW"/>
</dbReference>
<gene>
    <name evidence="12" type="ORF">BSZ36_00040</name>
</gene>
<dbReference type="PROSITE" id="PS00792">
    <property type="entry name" value="DHPS_1"/>
    <property type="match status" value="1"/>
</dbReference>
<dbReference type="CDD" id="cd00739">
    <property type="entry name" value="DHPS"/>
    <property type="match status" value="1"/>
</dbReference>
<comment type="caution">
    <text evidence="12">The sequence shown here is derived from an EMBL/GenBank/DDBJ whole genome shotgun (WGS) entry which is preliminary data.</text>
</comment>
<evidence type="ECO:0000256" key="6">
    <source>
        <dbReference type="ARBA" id="ARBA00022723"/>
    </source>
</evidence>
<dbReference type="OrthoDB" id="9811744at2"/>
<dbReference type="FunCoup" id="A0A259TVA9">
    <property type="interactions" value="451"/>
</dbReference>
<dbReference type="InterPro" id="IPR006390">
    <property type="entry name" value="DHP_synth_dom"/>
</dbReference>
<dbReference type="GO" id="GO:0004156">
    <property type="term" value="F:dihydropteroate synthase activity"/>
    <property type="evidence" value="ECO:0007669"/>
    <property type="project" value="UniProtKB-EC"/>
</dbReference>
<organism evidence="12 13">
    <name type="scientific">Rubricoccus marinus</name>
    <dbReference type="NCBI Taxonomy" id="716817"/>
    <lineage>
        <taxon>Bacteria</taxon>
        <taxon>Pseudomonadati</taxon>
        <taxon>Rhodothermota</taxon>
        <taxon>Rhodothermia</taxon>
        <taxon>Rhodothermales</taxon>
        <taxon>Rubricoccaceae</taxon>
        <taxon>Rubricoccus</taxon>
    </lineage>
</organism>
<evidence type="ECO:0000256" key="2">
    <source>
        <dbReference type="ARBA" id="ARBA00001946"/>
    </source>
</evidence>
<dbReference type="Pfam" id="PF00809">
    <property type="entry name" value="Pterin_bind"/>
    <property type="match status" value="1"/>
</dbReference>
<dbReference type="RefSeq" id="WP_094545128.1">
    <property type="nucleotide sequence ID" value="NZ_MQWB01000001.1"/>
</dbReference>
<dbReference type="SUPFAM" id="SSF51717">
    <property type="entry name" value="Dihydropteroate synthetase-like"/>
    <property type="match status" value="1"/>
</dbReference>
<keyword evidence="5 9" id="KW-0808">Transferase</keyword>
<dbReference type="InterPro" id="IPR045031">
    <property type="entry name" value="DHP_synth-like"/>
</dbReference>
<evidence type="ECO:0000313" key="12">
    <source>
        <dbReference type="EMBL" id="OZC01514.1"/>
    </source>
</evidence>
<evidence type="ECO:0000256" key="1">
    <source>
        <dbReference type="ARBA" id="ARBA00000012"/>
    </source>
</evidence>
<accession>A0A259TVA9</accession>
<comment type="similarity">
    <text evidence="9">Belongs to the DHPS family.</text>
</comment>
<dbReference type="GO" id="GO:0046872">
    <property type="term" value="F:metal ion binding"/>
    <property type="evidence" value="ECO:0007669"/>
    <property type="project" value="UniProtKB-KW"/>
</dbReference>
<evidence type="ECO:0000256" key="4">
    <source>
        <dbReference type="ARBA" id="ARBA00012458"/>
    </source>
</evidence>
<name>A0A259TVA9_9BACT</name>
<dbReference type="NCBIfam" id="TIGR01496">
    <property type="entry name" value="DHPS"/>
    <property type="match status" value="1"/>
</dbReference>
<proteinExistence type="inferred from homology"/>
<comment type="catalytic activity">
    <reaction evidence="1">
        <text>(7,8-dihydropterin-6-yl)methyl diphosphate + 4-aminobenzoate = 7,8-dihydropteroate + diphosphate</text>
        <dbReference type="Rhea" id="RHEA:19949"/>
        <dbReference type="ChEBI" id="CHEBI:17836"/>
        <dbReference type="ChEBI" id="CHEBI:17839"/>
        <dbReference type="ChEBI" id="CHEBI:33019"/>
        <dbReference type="ChEBI" id="CHEBI:72950"/>
        <dbReference type="EC" id="2.5.1.15"/>
    </reaction>
</comment>
<dbReference type="EMBL" id="MQWB01000001">
    <property type="protein sequence ID" value="OZC01514.1"/>
    <property type="molecule type" value="Genomic_DNA"/>
</dbReference>
<dbReference type="UniPathway" id="UPA00077">
    <property type="reaction ID" value="UER00156"/>
</dbReference>
<dbReference type="Proteomes" id="UP000216446">
    <property type="component" value="Unassembled WGS sequence"/>
</dbReference>
<comment type="function">
    <text evidence="9">Catalyzes the condensation of para-aminobenzoate (pABA) with 6-hydroxymethyl-7,8-dihydropterin diphosphate (DHPt-PP) to form 7,8-dihydropteroate (H2Pte), the immediate precursor of folate derivatives.</text>
</comment>
<keyword evidence="13" id="KW-1185">Reference proteome</keyword>
<dbReference type="PROSITE" id="PS50972">
    <property type="entry name" value="PTERIN_BINDING"/>
    <property type="match status" value="1"/>
</dbReference>
<evidence type="ECO:0000256" key="5">
    <source>
        <dbReference type="ARBA" id="ARBA00022679"/>
    </source>
</evidence>
<evidence type="ECO:0000256" key="9">
    <source>
        <dbReference type="RuleBase" id="RU361205"/>
    </source>
</evidence>
<sequence length="338" mass="34747">MPIPASSADPAARWVLDCRGRALDCRPGRAHVMGILNVTPDSFSDGGRYAGVQAALDRAGEMAASGAAIIDVGGESTRPKGKTYGAGAEAVSLDDELERVIPVVEAIARELPHVLISVDTYKGPVARASLRAGAHLVNDVTGLRHGVGTATAATDYGAPLVVMHAVGKPGEMVHVRASGDIVGEVEASLARSVRAAHEAGVRDVIVDAGFGFGKTSEDNLRLVDQTDALRQRLGRPVLVGASRKSTIGQVLGGDGDPAPVDQRAWGSVGLAVLAALRGASILRVHDVRETAEAVRLALAAQEASGAFQAHPPAEVPGTDRSARNSAAPQRPAPLAPEA</sequence>
<dbReference type="InParanoid" id="A0A259TVA9"/>
<protein>
    <recommendedName>
        <fullName evidence="4 9">Dihydropteroate synthase</fullName>
        <shortName evidence="9">DHPS</shortName>
        <ecNumber evidence="4 9">2.5.1.15</ecNumber>
    </recommendedName>
    <alternativeName>
        <fullName evidence="9">Dihydropteroate pyrophosphorylase</fullName>
    </alternativeName>
</protein>
<dbReference type="GO" id="GO:0005829">
    <property type="term" value="C:cytosol"/>
    <property type="evidence" value="ECO:0007669"/>
    <property type="project" value="TreeGrafter"/>
</dbReference>
<dbReference type="EC" id="2.5.1.15" evidence="4 9"/>
<keyword evidence="8 9" id="KW-0289">Folate biosynthesis</keyword>
<evidence type="ECO:0000256" key="8">
    <source>
        <dbReference type="ARBA" id="ARBA00022909"/>
    </source>
</evidence>
<dbReference type="PANTHER" id="PTHR20941:SF1">
    <property type="entry name" value="FOLIC ACID SYNTHESIS PROTEIN FOL1"/>
    <property type="match status" value="1"/>
</dbReference>
<dbReference type="GO" id="GO:0046654">
    <property type="term" value="P:tetrahydrofolate biosynthetic process"/>
    <property type="evidence" value="ECO:0007669"/>
    <property type="project" value="UniProtKB-UniPathway"/>
</dbReference>
<evidence type="ECO:0000256" key="10">
    <source>
        <dbReference type="SAM" id="MobiDB-lite"/>
    </source>
</evidence>
<keyword evidence="7 9" id="KW-0460">Magnesium</keyword>
<dbReference type="PANTHER" id="PTHR20941">
    <property type="entry name" value="FOLATE SYNTHESIS PROTEINS"/>
    <property type="match status" value="1"/>
</dbReference>
<evidence type="ECO:0000259" key="11">
    <source>
        <dbReference type="PROSITE" id="PS50972"/>
    </source>
</evidence>
<dbReference type="InterPro" id="IPR011005">
    <property type="entry name" value="Dihydropteroate_synth-like_sf"/>
</dbReference>
<dbReference type="PROSITE" id="PS00793">
    <property type="entry name" value="DHPS_2"/>
    <property type="match status" value="1"/>
</dbReference>
<evidence type="ECO:0000313" key="13">
    <source>
        <dbReference type="Proteomes" id="UP000216446"/>
    </source>
</evidence>
<dbReference type="InterPro" id="IPR000489">
    <property type="entry name" value="Pterin-binding_dom"/>
</dbReference>
<comment type="pathway">
    <text evidence="3 9">Cofactor biosynthesis; tetrahydrofolate biosynthesis; 7,8-dihydrofolate from 2-amino-4-hydroxy-6-hydroxymethyl-7,8-dihydropteridine diphosphate and 4-aminobenzoate: step 1/2.</text>
</comment>
<comment type="cofactor">
    <cofactor evidence="2 9">
        <name>Mg(2+)</name>
        <dbReference type="ChEBI" id="CHEBI:18420"/>
    </cofactor>
</comment>
<evidence type="ECO:0000256" key="3">
    <source>
        <dbReference type="ARBA" id="ARBA00004763"/>
    </source>
</evidence>
<feature type="domain" description="Pterin-binding" evidence="11">
    <location>
        <begin position="30"/>
        <end position="295"/>
    </location>
</feature>